<dbReference type="OrthoDB" id="7866630at2"/>
<keyword evidence="1" id="KW-0732">Signal</keyword>
<protein>
    <submittedName>
        <fullName evidence="2">Uncharacterized protein</fullName>
    </submittedName>
</protein>
<name>S9QFP6_9RHOB</name>
<proteinExistence type="predicted"/>
<evidence type="ECO:0000256" key="1">
    <source>
        <dbReference type="SAM" id="SignalP"/>
    </source>
</evidence>
<gene>
    <name evidence="2" type="ORF">Salmuc_03548</name>
</gene>
<feature type="signal peptide" evidence="1">
    <location>
        <begin position="1"/>
        <end position="18"/>
    </location>
</feature>
<accession>S9QFP6</accession>
<dbReference type="HOGENOM" id="CLU_2119388_0_0_5"/>
<comment type="caution">
    <text evidence="2">The sequence shown here is derived from an EMBL/GenBank/DDBJ whole genome shotgun (WGS) entry which is preliminary data.</text>
</comment>
<evidence type="ECO:0000313" key="2">
    <source>
        <dbReference type="EMBL" id="EPX78438.1"/>
    </source>
</evidence>
<dbReference type="EMBL" id="APVH01000039">
    <property type="protein sequence ID" value="EPX78438.1"/>
    <property type="molecule type" value="Genomic_DNA"/>
</dbReference>
<dbReference type="AlphaFoldDB" id="S9QFP6"/>
<dbReference type="PROSITE" id="PS51257">
    <property type="entry name" value="PROKAR_LIPOPROTEIN"/>
    <property type="match status" value="1"/>
</dbReference>
<feature type="chain" id="PRO_5004567991" evidence="1">
    <location>
        <begin position="19"/>
        <end position="114"/>
    </location>
</feature>
<dbReference type="eggNOG" id="ENOG50337WA">
    <property type="taxonomic scope" value="Bacteria"/>
</dbReference>
<sequence length="114" mass="12432">MRAILLAIGLGFVAQASAAQSCSEIRFARGASSGEVSGYTIDGEPRCYTFGSGAGQTATVELFSTGNACFTIAGVVDCRAEYRFTTNRQTYRIGVYQLLRSPSYEEFRLRLTIY</sequence>
<organism evidence="2 3">
    <name type="scientific">Salipiger mucosus DSM 16094</name>
    <dbReference type="NCBI Taxonomy" id="1123237"/>
    <lineage>
        <taxon>Bacteria</taxon>
        <taxon>Pseudomonadati</taxon>
        <taxon>Pseudomonadota</taxon>
        <taxon>Alphaproteobacteria</taxon>
        <taxon>Rhodobacterales</taxon>
        <taxon>Roseobacteraceae</taxon>
        <taxon>Salipiger</taxon>
    </lineage>
</organism>
<evidence type="ECO:0000313" key="3">
    <source>
        <dbReference type="Proteomes" id="UP000015347"/>
    </source>
</evidence>
<dbReference type="RefSeq" id="WP_020039194.1">
    <property type="nucleotide sequence ID" value="NZ_KE557280.1"/>
</dbReference>
<keyword evidence="3" id="KW-1185">Reference proteome</keyword>
<reference evidence="3" key="1">
    <citation type="journal article" date="2014" name="Stand. Genomic Sci.">
        <title>Genome sequence of the exopolysaccharide-producing Salipiger mucosus type strain (DSM 16094(T)), a moderately halophilic member of the Roseobacter clade.</title>
        <authorList>
            <person name="Riedel T."/>
            <person name="Spring S."/>
            <person name="Fiebig A."/>
            <person name="Petersen J."/>
            <person name="Kyrpides N.C."/>
            <person name="Goker M."/>
            <person name="Klenk H.P."/>
        </authorList>
    </citation>
    <scope>NUCLEOTIDE SEQUENCE [LARGE SCALE GENOMIC DNA]</scope>
    <source>
        <strain evidence="3">DSM 16094</strain>
    </source>
</reference>
<dbReference type="Gene3D" id="2.60.120.380">
    <property type="match status" value="1"/>
</dbReference>
<dbReference type="Proteomes" id="UP000015347">
    <property type="component" value="Unassembled WGS sequence"/>
</dbReference>